<dbReference type="RefSeq" id="XP_015082573.2">
    <property type="nucleotide sequence ID" value="XM_015227087.2"/>
</dbReference>
<feature type="domain" description="NAC" evidence="5">
    <location>
        <begin position="17"/>
        <end position="167"/>
    </location>
</feature>
<reference evidence="6" key="1">
    <citation type="journal article" date="2014" name="Nat. Genet.">
        <title>The genome of the stress-tolerant wild tomato species Solanum pennellii.</title>
        <authorList>
            <person name="Bolger A."/>
            <person name="Scossa F."/>
            <person name="Bolger M.E."/>
            <person name="Lanz C."/>
            <person name="Maumus F."/>
            <person name="Tohge T."/>
            <person name="Quesneville H."/>
            <person name="Alseekh S."/>
            <person name="Sorensen I."/>
            <person name="Lichtenstein G."/>
            <person name="Fich E.A."/>
            <person name="Conte M."/>
            <person name="Keller H."/>
            <person name="Schneeberger K."/>
            <person name="Schwacke R."/>
            <person name="Ofner I."/>
            <person name="Vrebalov J."/>
            <person name="Xu Y."/>
            <person name="Osorio S."/>
            <person name="Aflitos S.A."/>
            <person name="Schijlen E."/>
            <person name="Jimenez-Gomez J.M."/>
            <person name="Ryngajllo M."/>
            <person name="Kimura S."/>
            <person name="Kumar R."/>
            <person name="Koenig D."/>
            <person name="Headland L.R."/>
            <person name="Maloof J.N."/>
            <person name="Sinha N."/>
            <person name="van Ham R.C."/>
            <person name="Lankhorst R.K."/>
            <person name="Mao L."/>
            <person name="Vogel A."/>
            <person name="Arsova B."/>
            <person name="Panstruga R."/>
            <person name="Fei Z."/>
            <person name="Rose J.K."/>
            <person name="Zamir D."/>
            <person name="Carrari F."/>
            <person name="Giovannoni J.J."/>
            <person name="Weigel D."/>
            <person name="Usadel B."/>
            <person name="Fernie A.R."/>
        </authorList>
    </citation>
    <scope>NUCLEOTIDE SEQUENCE [LARGE SCALE GENOMIC DNA]</scope>
    <source>
        <strain evidence="6">cv. LA0716</strain>
    </source>
</reference>
<keyword evidence="3" id="KW-0804">Transcription</keyword>
<dbReference type="PANTHER" id="PTHR31719">
    <property type="entry name" value="NAC TRANSCRIPTION FACTOR 56"/>
    <property type="match status" value="1"/>
</dbReference>
<organism evidence="6 7">
    <name type="scientific">Solanum pennellii</name>
    <name type="common">Tomato</name>
    <name type="synonym">Lycopersicon pennellii</name>
    <dbReference type="NCBI Taxonomy" id="28526"/>
    <lineage>
        <taxon>Eukaryota</taxon>
        <taxon>Viridiplantae</taxon>
        <taxon>Streptophyta</taxon>
        <taxon>Embryophyta</taxon>
        <taxon>Tracheophyta</taxon>
        <taxon>Spermatophyta</taxon>
        <taxon>Magnoliopsida</taxon>
        <taxon>eudicotyledons</taxon>
        <taxon>Gunneridae</taxon>
        <taxon>Pentapetalae</taxon>
        <taxon>asterids</taxon>
        <taxon>lamiids</taxon>
        <taxon>Solanales</taxon>
        <taxon>Solanaceae</taxon>
        <taxon>Solanoideae</taxon>
        <taxon>Solaneae</taxon>
        <taxon>Solanum</taxon>
        <taxon>Solanum subgen. Lycopersicon</taxon>
    </lineage>
</organism>
<evidence type="ECO:0000256" key="3">
    <source>
        <dbReference type="ARBA" id="ARBA00023163"/>
    </source>
</evidence>
<sequence length="213" mass="24961">MVQTMAYKPECISYSAYTEGFRFHPTDRELMKYLLHYVIDNPLPTLVPIEEEDLYLKDPWVFFDARKEKTIYCFTELKKLKKGNMRFVRTVGDGSWKSQDRGKAIISEKGSVLGYKRSLRYQLRGSEHDGQWLMKEYSLSAEVKNQLRKQLRENNKENYVLCRVKRKNGEYRKNEEDGPIVQKEAIETEELNAIISDPLNGVLKPVPTLNLTL</sequence>
<dbReference type="Gene3D" id="2.170.150.80">
    <property type="entry name" value="NAC domain"/>
    <property type="match status" value="1"/>
</dbReference>
<dbReference type="Proteomes" id="UP000694930">
    <property type="component" value="Chromosome 7"/>
</dbReference>
<evidence type="ECO:0000313" key="7">
    <source>
        <dbReference type="RefSeq" id="XP_015082573.2"/>
    </source>
</evidence>
<reference evidence="7" key="2">
    <citation type="submission" date="2025-08" db="UniProtKB">
        <authorList>
            <consortium name="RefSeq"/>
        </authorList>
    </citation>
    <scope>IDENTIFICATION</scope>
</reference>
<protein>
    <submittedName>
        <fullName evidence="7">NAC domain-containing protein 1-like</fullName>
    </submittedName>
</protein>
<dbReference type="PROSITE" id="PS51005">
    <property type="entry name" value="NAC"/>
    <property type="match status" value="1"/>
</dbReference>
<keyword evidence="4" id="KW-0539">Nucleus</keyword>
<keyword evidence="6" id="KW-1185">Reference proteome</keyword>
<accession>A0ABM1HA39</accession>
<dbReference type="PANTHER" id="PTHR31719:SF164">
    <property type="entry name" value="NAC DOMAIN-CONTAINING PROTEIN"/>
    <property type="match status" value="1"/>
</dbReference>
<name>A0ABM1HA39_SOLPN</name>
<dbReference type="GeneID" id="107026204"/>
<dbReference type="Pfam" id="PF02365">
    <property type="entry name" value="NAM"/>
    <property type="match status" value="1"/>
</dbReference>
<evidence type="ECO:0000313" key="6">
    <source>
        <dbReference type="Proteomes" id="UP000694930"/>
    </source>
</evidence>
<dbReference type="SUPFAM" id="SSF101941">
    <property type="entry name" value="NAC domain"/>
    <property type="match status" value="1"/>
</dbReference>
<keyword evidence="2" id="KW-0238">DNA-binding</keyword>
<evidence type="ECO:0000256" key="2">
    <source>
        <dbReference type="ARBA" id="ARBA00023125"/>
    </source>
</evidence>
<evidence type="ECO:0000256" key="1">
    <source>
        <dbReference type="ARBA" id="ARBA00023015"/>
    </source>
</evidence>
<proteinExistence type="predicted"/>
<gene>
    <name evidence="7" type="primary">LOC107026204</name>
</gene>
<evidence type="ECO:0000256" key="4">
    <source>
        <dbReference type="ARBA" id="ARBA00023242"/>
    </source>
</evidence>
<dbReference type="InterPro" id="IPR003441">
    <property type="entry name" value="NAC-dom"/>
</dbReference>
<dbReference type="InterPro" id="IPR036093">
    <property type="entry name" value="NAC_dom_sf"/>
</dbReference>
<evidence type="ECO:0000259" key="5">
    <source>
        <dbReference type="PROSITE" id="PS51005"/>
    </source>
</evidence>
<keyword evidence="1" id="KW-0805">Transcription regulation</keyword>